<comment type="subcellular location">
    <subcellularLocation>
        <location evidence="1">Nucleus</location>
    </subcellularLocation>
</comment>
<evidence type="ECO:0000256" key="12">
    <source>
        <dbReference type="SAM" id="MobiDB-lite"/>
    </source>
</evidence>
<dbReference type="PANTHER" id="PTHR10242">
    <property type="entry name" value="8-OXOGUANINE DNA GLYCOSYLASE"/>
    <property type="match status" value="1"/>
</dbReference>
<evidence type="ECO:0000256" key="6">
    <source>
        <dbReference type="ARBA" id="ARBA00023204"/>
    </source>
</evidence>
<comment type="caution">
    <text evidence="15">The sequence shown here is derived from an EMBL/GenBank/DDBJ whole genome shotgun (WGS) entry which is preliminary data.</text>
</comment>
<dbReference type="CDD" id="cd00056">
    <property type="entry name" value="ENDO3c"/>
    <property type="match status" value="1"/>
</dbReference>
<keyword evidence="13" id="KW-0732">Signal</keyword>
<evidence type="ECO:0000256" key="13">
    <source>
        <dbReference type="SAM" id="SignalP"/>
    </source>
</evidence>
<dbReference type="InterPro" id="IPR011257">
    <property type="entry name" value="DNA_glycosylase"/>
</dbReference>
<dbReference type="Gene3D" id="3.30.310.40">
    <property type="match status" value="1"/>
</dbReference>
<keyword evidence="16" id="KW-1185">Reference proteome</keyword>
<dbReference type="GO" id="GO:0006285">
    <property type="term" value="P:base-excision repair, AP site formation"/>
    <property type="evidence" value="ECO:0007669"/>
    <property type="project" value="TreeGrafter"/>
</dbReference>
<keyword evidence="6" id="KW-0234">DNA repair</keyword>
<dbReference type="Pfam" id="PF07934">
    <property type="entry name" value="OGG_N"/>
    <property type="match status" value="1"/>
</dbReference>
<keyword evidence="9" id="KW-0511">Multifunctional enzyme</keyword>
<dbReference type="Gene3D" id="1.10.1670.10">
    <property type="entry name" value="Helix-hairpin-Helix base-excision DNA repair enzymes (C-terminal)"/>
    <property type="match status" value="1"/>
</dbReference>
<protein>
    <recommendedName>
        <fullName evidence="3">DNA-(apurinic or apyrimidinic site) lyase</fullName>
        <ecNumber evidence="3">4.2.99.18</ecNumber>
    </recommendedName>
</protein>
<evidence type="ECO:0000256" key="7">
    <source>
        <dbReference type="ARBA" id="ARBA00023239"/>
    </source>
</evidence>
<dbReference type="GO" id="GO:0034039">
    <property type="term" value="F:8-oxo-7,8-dihydroguanine DNA N-glycosylase activity"/>
    <property type="evidence" value="ECO:0007669"/>
    <property type="project" value="TreeGrafter"/>
</dbReference>
<evidence type="ECO:0000256" key="5">
    <source>
        <dbReference type="ARBA" id="ARBA00022801"/>
    </source>
</evidence>
<feature type="signal peptide" evidence="13">
    <location>
        <begin position="1"/>
        <end position="21"/>
    </location>
</feature>
<accession>A0A9P5Q5V6</accession>
<comment type="similarity">
    <text evidence="2">Belongs to the type-1 OGG1 family.</text>
</comment>
<evidence type="ECO:0000313" key="16">
    <source>
        <dbReference type="Proteomes" id="UP000772434"/>
    </source>
</evidence>
<evidence type="ECO:0000256" key="3">
    <source>
        <dbReference type="ARBA" id="ARBA00012720"/>
    </source>
</evidence>
<feature type="domain" description="HhH-GPD" evidence="14">
    <location>
        <begin position="146"/>
        <end position="335"/>
    </location>
</feature>
<organism evidence="15 16">
    <name type="scientific">Rhodocollybia butyracea</name>
    <dbReference type="NCBI Taxonomy" id="206335"/>
    <lineage>
        <taxon>Eukaryota</taxon>
        <taxon>Fungi</taxon>
        <taxon>Dikarya</taxon>
        <taxon>Basidiomycota</taxon>
        <taxon>Agaricomycotina</taxon>
        <taxon>Agaricomycetes</taxon>
        <taxon>Agaricomycetidae</taxon>
        <taxon>Agaricales</taxon>
        <taxon>Marasmiineae</taxon>
        <taxon>Omphalotaceae</taxon>
        <taxon>Rhodocollybia</taxon>
    </lineage>
</organism>
<dbReference type="OrthoDB" id="238681at2759"/>
<dbReference type="SMART" id="SM00478">
    <property type="entry name" value="ENDO3c"/>
    <property type="match status" value="1"/>
</dbReference>
<name>A0A9P5Q5V6_9AGAR</name>
<keyword evidence="10" id="KW-0326">Glycosidase</keyword>
<dbReference type="InterPro" id="IPR023170">
    <property type="entry name" value="HhH_base_excis_C"/>
</dbReference>
<keyword evidence="8" id="KW-0539">Nucleus</keyword>
<dbReference type="InterPro" id="IPR012904">
    <property type="entry name" value="OGG_N"/>
</dbReference>
<dbReference type="PANTHER" id="PTHR10242:SF2">
    <property type="entry name" value="N-GLYCOSYLASE_DNA LYASE"/>
    <property type="match status" value="1"/>
</dbReference>
<evidence type="ECO:0000256" key="10">
    <source>
        <dbReference type="ARBA" id="ARBA00023295"/>
    </source>
</evidence>
<feature type="region of interest" description="Disordered" evidence="12">
    <location>
        <begin position="349"/>
        <end position="401"/>
    </location>
</feature>
<sequence length="401" mass="45370">MTSLPPGFYALPLPILQLSLAAVLKCGQSFRWSAYPLQVKSEDPSMPTHEYRFCLRDRVVCLRQTPTDILYRTALPEPQPSATQQKLHEAETLLWLKDYFQLAIDLKLLYNDWGSRDKVFLSIKERFSGIRMLRQDPWETLISFICSSNNNISRITKMVQNLSKEYSPPLLSLPVPDGSGIEETYHPFPPPSALAKPDVSSRLRSLGFGYRAEFIHQTAKMLVDSHHGGKTHPQESSEPSELWLLTLRGYTTENARTELLTFRGVGRKVSDCILLMSLDKTDVVPVDTHVHQIAIKHYGMKGSAKGKTNMTPKLYEEVCTKFVQVWGQYAGWAHSVLFTSDLKSFALHGLPEASDPPTIQKGRNKRERDQDEITATTNAEGSASPAERVKKRARKRRTSPE</sequence>
<evidence type="ECO:0000256" key="9">
    <source>
        <dbReference type="ARBA" id="ARBA00023268"/>
    </source>
</evidence>
<keyword evidence="4" id="KW-0227">DNA damage</keyword>
<dbReference type="GO" id="GO:0006289">
    <property type="term" value="P:nucleotide-excision repair"/>
    <property type="evidence" value="ECO:0007669"/>
    <property type="project" value="InterPro"/>
</dbReference>
<dbReference type="EC" id="4.2.99.18" evidence="3"/>
<dbReference type="SUPFAM" id="SSF55945">
    <property type="entry name" value="TATA-box binding protein-like"/>
    <property type="match status" value="1"/>
</dbReference>
<evidence type="ECO:0000256" key="4">
    <source>
        <dbReference type="ARBA" id="ARBA00022763"/>
    </source>
</evidence>
<dbReference type="AlphaFoldDB" id="A0A9P5Q5V6"/>
<evidence type="ECO:0000259" key="14">
    <source>
        <dbReference type="SMART" id="SM00478"/>
    </source>
</evidence>
<gene>
    <name evidence="15" type="ORF">BDP27DRAFT_1257620</name>
</gene>
<dbReference type="Pfam" id="PF00730">
    <property type="entry name" value="HhH-GPD"/>
    <property type="match status" value="1"/>
</dbReference>
<evidence type="ECO:0000256" key="1">
    <source>
        <dbReference type="ARBA" id="ARBA00004123"/>
    </source>
</evidence>
<dbReference type="EMBL" id="JADNRY010000010">
    <property type="protein sequence ID" value="KAF9075178.1"/>
    <property type="molecule type" value="Genomic_DNA"/>
</dbReference>
<feature type="chain" id="PRO_5040117998" description="DNA-(apurinic or apyrimidinic site) lyase" evidence="13">
    <location>
        <begin position="22"/>
        <end position="401"/>
    </location>
</feature>
<evidence type="ECO:0000256" key="8">
    <source>
        <dbReference type="ARBA" id="ARBA00023242"/>
    </source>
</evidence>
<dbReference type="FunFam" id="1.10.1670.10:FF:000005">
    <property type="entry name" value="N-glycosylase/DNA lyase OGG1"/>
    <property type="match status" value="1"/>
</dbReference>
<dbReference type="GO" id="GO:0005634">
    <property type="term" value="C:nucleus"/>
    <property type="evidence" value="ECO:0007669"/>
    <property type="project" value="UniProtKB-SubCell"/>
</dbReference>
<evidence type="ECO:0000313" key="15">
    <source>
        <dbReference type="EMBL" id="KAF9075178.1"/>
    </source>
</evidence>
<reference evidence="15" key="1">
    <citation type="submission" date="2020-11" db="EMBL/GenBank/DDBJ databases">
        <authorList>
            <consortium name="DOE Joint Genome Institute"/>
            <person name="Ahrendt S."/>
            <person name="Riley R."/>
            <person name="Andreopoulos W."/>
            <person name="Labutti K."/>
            <person name="Pangilinan J."/>
            <person name="Ruiz-Duenas F.J."/>
            <person name="Barrasa J.M."/>
            <person name="Sanchez-Garcia M."/>
            <person name="Camarero S."/>
            <person name="Miyauchi S."/>
            <person name="Serrano A."/>
            <person name="Linde D."/>
            <person name="Babiker R."/>
            <person name="Drula E."/>
            <person name="Ayuso-Fernandez I."/>
            <person name="Pacheco R."/>
            <person name="Padilla G."/>
            <person name="Ferreira P."/>
            <person name="Barriuso J."/>
            <person name="Kellner H."/>
            <person name="Castanera R."/>
            <person name="Alfaro M."/>
            <person name="Ramirez L."/>
            <person name="Pisabarro A.G."/>
            <person name="Kuo A."/>
            <person name="Tritt A."/>
            <person name="Lipzen A."/>
            <person name="He G."/>
            <person name="Yan M."/>
            <person name="Ng V."/>
            <person name="Cullen D."/>
            <person name="Martin F."/>
            <person name="Rosso M.-N."/>
            <person name="Henrissat B."/>
            <person name="Hibbett D."/>
            <person name="Martinez A.T."/>
            <person name="Grigoriev I.V."/>
        </authorList>
    </citation>
    <scope>NUCLEOTIDE SEQUENCE</scope>
    <source>
        <strain evidence="15">AH 40177</strain>
    </source>
</reference>
<dbReference type="GO" id="GO:0140078">
    <property type="term" value="F:class I DNA-(apurinic or apyrimidinic site) endonuclease activity"/>
    <property type="evidence" value="ECO:0007669"/>
    <property type="project" value="UniProtKB-EC"/>
</dbReference>
<dbReference type="InterPro" id="IPR052054">
    <property type="entry name" value="Oxidative_DNA_repair_enzyme"/>
</dbReference>
<proteinExistence type="inferred from homology"/>
<dbReference type="InterPro" id="IPR003265">
    <property type="entry name" value="HhH-GPD_domain"/>
</dbReference>
<feature type="compositionally biased region" description="Basic residues" evidence="12">
    <location>
        <begin position="389"/>
        <end position="401"/>
    </location>
</feature>
<dbReference type="Gene3D" id="1.10.340.30">
    <property type="entry name" value="Hypothetical protein, domain 2"/>
    <property type="match status" value="1"/>
</dbReference>
<dbReference type="SUPFAM" id="SSF48150">
    <property type="entry name" value="DNA-glycosylase"/>
    <property type="match status" value="1"/>
</dbReference>
<keyword evidence="5" id="KW-0378">Hydrolase</keyword>
<evidence type="ECO:0000256" key="2">
    <source>
        <dbReference type="ARBA" id="ARBA00010679"/>
    </source>
</evidence>
<comment type="catalytic activity">
    <reaction evidence="11">
        <text>2'-deoxyribonucleotide-(2'-deoxyribose 5'-phosphate)-2'-deoxyribonucleotide-DNA = a 3'-end 2'-deoxyribonucleotide-(2,3-dehydro-2,3-deoxyribose 5'-phosphate)-DNA + a 5'-end 5'-phospho-2'-deoxyribonucleoside-DNA + H(+)</text>
        <dbReference type="Rhea" id="RHEA:66592"/>
        <dbReference type="Rhea" id="RHEA-COMP:13180"/>
        <dbReference type="Rhea" id="RHEA-COMP:16897"/>
        <dbReference type="Rhea" id="RHEA-COMP:17067"/>
        <dbReference type="ChEBI" id="CHEBI:15378"/>
        <dbReference type="ChEBI" id="CHEBI:136412"/>
        <dbReference type="ChEBI" id="CHEBI:157695"/>
        <dbReference type="ChEBI" id="CHEBI:167181"/>
        <dbReference type="EC" id="4.2.99.18"/>
    </reaction>
</comment>
<evidence type="ECO:0000256" key="11">
    <source>
        <dbReference type="ARBA" id="ARBA00044632"/>
    </source>
</evidence>
<dbReference type="Proteomes" id="UP000772434">
    <property type="component" value="Unassembled WGS sequence"/>
</dbReference>
<keyword evidence="7" id="KW-0456">Lyase</keyword>
<dbReference type="GO" id="GO:0003684">
    <property type="term" value="F:damaged DNA binding"/>
    <property type="evidence" value="ECO:0007669"/>
    <property type="project" value="InterPro"/>
</dbReference>